<evidence type="ECO:0000259" key="3">
    <source>
        <dbReference type="SMART" id="SM00646"/>
    </source>
</evidence>
<dbReference type="PANTHER" id="PTHR30404:SF0">
    <property type="entry name" value="N-ACETYLMURAMOYL-L-ALANINE AMIDASE AMIC"/>
    <property type="match status" value="1"/>
</dbReference>
<dbReference type="PANTHER" id="PTHR30404">
    <property type="entry name" value="N-ACETYLMURAMOYL-L-ALANINE AMIDASE"/>
    <property type="match status" value="1"/>
</dbReference>
<keyword evidence="1 4" id="KW-0378">Hydrolase</keyword>
<evidence type="ECO:0000313" key="4">
    <source>
        <dbReference type="EMBL" id="HJF30536.1"/>
    </source>
</evidence>
<dbReference type="CDD" id="cd02696">
    <property type="entry name" value="MurNAc-LAA"/>
    <property type="match status" value="1"/>
</dbReference>
<evidence type="ECO:0000313" key="5">
    <source>
        <dbReference type="Proteomes" id="UP000698173"/>
    </source>
</evidence>
<accession>A0A921KC20</accession>
<dbReference type="GO" id="GO:0008745">
    <property type="term" value="F:N-acetylmuramoyl-L-alanine amidase activity"/>
    <property type="evidence" value="ECO:0007669"/>
    <property type="project" value="UniProtKB-EC"/>
</dbReference>
<feature type="coiled-coil region" evidence="2">
    <location>
        <begin position="74"/>
        <end position="101"/>
    </location>
</feature>
<sequence>FDKVRLLIKESDLFNSSEIEPTVTFEELELIEGNDNGSKKEQMVIRDEAGIILERQLPYSFITVVEGETVVISEEEYQELNKAVSEDVDEIEEKDQNEEELIENDTADEDIEEIIESDVQKESIEQEVSMKSGSLIAPESIGLIEYSTHIQSYGWSAKSSDGKTSGTENQAKRLEAIKINTTIPNLGITYSTHVEKKGWMPEVSNGVMSGTENQSKRLEAIKIRLTGSEATNYDIYYRVHAQSYGWLGWAKNGEPAGTQGFAKRLEAIQIVLVPKGQAAPGSQNNYFIADSRLISPVVTYSTYIENQNWQKEVSDGNLSGTNGEAKRIEAIKVMVQNLPGVDIRYQAHMQSNGWLDWSSSYQENGLPAANKRLEAIKLELTGVNASNYDVYYRVHVQKLGWLGWAKNGEPAGSEGYSYRAEAIEIKIVPKGSYFNRNGSAYKVKDKTSVSYSTHVQSIGWLADTKDGKANGTSNRALRMEALKIRLNQDQYSGGISYRTHVQSYGWMNTVSNGELSGTEGKAKRLEAIEINLTGEIAKHYDVYYRVHAQSYGWLGWAKNGMPAGTEGMEKRLESIEIKLVEKGLAGPTVDADKAFKKYTPKIVFIDVGHGGSDSGAYYYEVKEKDLNLQIAKRVDKYLKALGFKVILSRTSDVFIDHKTERSKRANESGADIFISLHNNAMPGNSYVNGIETFWYEYDPEYQPAINKLMHNDPTRLLKSQQLANAVQNALVSATGAFNRGVQRDTFAVLRETSIPAILVEFGFMSNQTELNKLKTASYQETLAKALANGVAKYFQ</sequence>
<dbReference type="Gene3D" id="3.40.630.40">
    <property type="entry name" value="Zn-dependent exopeptidases"/>
    <property type="match status" value="1"/>
</dbReference>
<protein>
    <submittedName>
        <fullName evidence="4">N-acetylmuramoyl-L-alanine amidase</fullName>
        <ecNumber evidence="4">3.5.1.28</ecNumber>
    </submittedName>
</protein>
<dbReference type="SUPFAM" id="SSF53187">
    <property type="entry name" value="Zn-dependent exopeptidases"/>
    <property type="match status" value="1"/>
</dbReference>
<dbReference type="InterPro" id="IPR050695">
    <property type="entry name" value="N-acetylmuramoyl_amidase_3"/>
</dbReference>
<dbReference type="SMART" id="SM00728">
    <property type="entry name" value="ChW"/>
    <property type="match status" value="9"/>
</dbReference>
<dbReference type="Pfam" id="PF07538">
    <property type="entry name" value="ChW"/>
    <property type="match status" value="9"/>
</dbReference>
<proteinExistence type="predicted"/>
<dbReference type="EC" id="3.5.1.28" evidence="4"/>
<reference evidence="4" key="2">
    <citation type="submission" date="2021-09" db="EMBL/GenBank/DDBJ databases">
        <authorList>
            <person name="Gilroy R."/>
        </authorList>
    </citation>
    <scope>NUCLEOTIDE SEQUENCE</scope>
    <source>
        <strain evidence="4">CHK171-7178</strain>
    </source>
</reference>
<dbReference type="InterPro" id="IPR006637">
    <property type="entry name" value="ChW"/>
</dbReference>
<organism evidence="4 5">
    <name type="scientific">Sporosarcina psychrophila</name>
    <name type="common">Bacillus psychrophilus</name>
    <dbReference type="NCBI Taxonomy" id="1476"/>
    <lineage>
        <taxon>Bacteria</taxon>
        <taxon>Bacillati</taxon>
        <taxon>Bacillota</taxon>
        <taxon>Bacilli</taxon>
        <taxon>Bacillales</taxon>
        <taxon>Caryophanaceae</taxon>
        <taxon>Sporosarcina</taxon>
    </lineage>
</organism>
<gene>
    <name evidence="4" type="ORF">K8V56_02000</name>
</gene>
<comment type="caution">
    <text evidence="4">The sequence shown here is derived from an EMBL/GenBank/DDBJ whole genome shotgun (WGS) entry which is preliminary data.</text>
</comment>
<feature type="domain" description="MurNAc-LAA" evidence="3">
    <location>
        <begin position="662"/>
        <end position="791"/>
    </location>
</feature>
<dbReference type="EMBL" id="DYWT01000028">
    <property type="protein sequence ID" value="HJF30536.1"/>
    <property type="molecule type" value="Genomic_DNA"/>
</dbReference>
<evidence type="ECO:0000256" key="2">
    <source>
        <dbReference type="SAM" id="Coils"/>
    </source>
</evidence>
<dbReference type="GO" id="GO:0009253">
    <property type="term" value="P:peptidoglycan catabolic process"/>
    <property type="evidence" value="ECO:0007669"/>
    <property type="project" value="InterPro"/>
</dbReference>
<dbReference type="SMART" id="SM00646">
    <property type="entry name" value="Ami_3"/>
    <property type="match status" value="1"/>
</dbReference>
<dbReference type="InterPro" id="IPR002508">
    <property type="entry name" value="MurNAc-LAA_cat"/>
</dbReference>
<keyword evidence="2" id="KW-0175">Coiled coil</keyword>
<dbReference type="AlphaFoldDB" id="A0A921KC20"/>
<reference evidence="4" key="1">
    <citation type="journal article" date="2021" name="PeerJ">
        <title>Extensive microbial diversity within the chicken gut microbiome revealed by metagenomics and culture.</title>
        <authorList>
            <person name="Gilroy R."/>
            <person name="Ravi A."/>
            <person name="Getino M."/>
            <person name="Pursley I."/>
            <person name="Horton D.L."/>
            <person name="Alikhan N.F."/>
            <person name="Baker D."/>
            <person name="Gharbi K."/>
            <person name="Hall N."/>
            <person name="Watson M."/>
            <person name="Adriaenssens E.M."/>
            <person name="Foster-Nyarko E."/>
            <person name="Jarju S."/>
            <person name="Secka A."/>
            <person name="Antonio M."/>
            <person name="Oren A."/>
            <person name="Chaudhuri R.R."/>
            <person name="La Ragione R."/>
            <person name="Hildebrand F."/>
            <person name="Pallen M.J."/>
        </authorList>
    </citation>
    <scope>NUCLEOTIDE SEQUENCE</scope>
    <source>
        <strain evidence="4">CHK171-7178</strain>
    </source>
</reference>
<feature type="non-terminal residue" evidence="4">
    <location>
        <position position="1"/>
    </location>
</feature>
<evidence type="ECO:0000256" key="1">
    <source>
        <dbReference type="ARBA" id="ARBA00022801"/>
    </source>
</evidence>
<name>A0A921KC20_SPOPS</name>
<dbReference type="GO" id="GO:0030288">
    <property type="term" value="C:outer membrane-bounded periplasmic space"/>
    <property type="evidence" value="ECO:0007669"/>
    <property type="project" value="TreeGrafter"/>
</dbReference>
<dbReference type="Pfam" id="PF01520">
    <property type="entry name" value="Amidase_3"/>
    <property type="match status" value="1"/>
</dbReference>
<dbReference type="Proteomes" id="UP000698173">
    <property type="component" value="Unassembled WGS sequence"/>
</dbReference>